<evidence type="ECO:0000313" key="2">
    <source>
        <dbReference type="Proteomes" id="UP000053411"/>
    </source>
</evidence>
<dbReference type="RefSeq" id="XP_016634190.1">
    <property type="nucleotide sequence ID" value="XM_016774263.1"/>
</dbReference>
<dbReference type="VEuPathDB" id="FungiDB:Z520_03753"/>
<organism evidence="1 2">
    <name type="scientific">Fonsecaea multimorphosa CBS 102226</name>
    <dbReference type="NCBI Taxonomy" id="1442371"/>
    <lineage>
        <taxon>Eukaryota</taxon>
        <taxon>Fungi</taxon>
        <taxon>Dikarya</taxon>
        <taxon>Ascomycota</taxon>
        <taxon>Pezizomycotina</taxon>
        <taxon>Eurotiomycetes</taxon>
        <taxon>Chaetothyriomycetidae</taxon>
        <taxon>Chaetothyriales</taxon>
        <taxon>Herpotrichiellaceae</taxon>
        <taxon>Fonsecaea</taxon>
    </lineage>
</organism>
<dbReference type="InterPro" id="IPR011051">
    <property type="entry name" value="RmlC_Cupin_sf"/>
</dbReference>
<dbReference type="OrthoDB" id="4139281at2759"/>
<accession>A0A0D2K2J3</accession>
<sequence>MPEGEAGFTFDNGCRISHGLAHVKKPFNNINLTMHELCSRSKHVFSGQLGFIEFTSELRLPRHIHMSLDQAKLTDERILVLHGTGMVELAGTLYVAAPGSLVDIIGGVPHTWTACPAGVRLPDGSVSDGSFTMIYEYEEPTRFFPTASTKVVTQLSEYVAFEGAYDDILIPKLSAGEVSKTVKVVFNKELKELQLA</sequence>
<dbReference type="Proteomes" id="UP000053411">
    <property type="component" value="Unassembled WGS sequence"/>
</dbReference>
<name>A0A0D2K2J3_9EURO</name>
<keyword evidence="2" id="KW-1185">Reference proteome</keyword>
<dbReference type="GeneID" id="27709499"/>
<dbReference type="SUPFAM" id="SSF51182">
    <property type="entry name" value="RmlC-like cupins"/>
    <property type="match status" value="1"/>
</dbReference>
<evidence type="ECO:0000313" key="1">
    <source>
        <dbReference type="EMBL" id="KIY00068.1"/>
    </source>
</evidence>
<reference evidence="1 2" key="1">
    <citation type="submission" date="2015-01" db="EMBL/GenBank/DDBJ databases">
        <title>The Genome Sequence of Fonsecaea multimorphosa CBS 102226.</title>
        <authorList>
            <consortium name="The Broad Institute Genomics Platform"/>
            <person name="Cuomo C."/>
            <person name="de Hoog S."/>
            <person name="Gorbushina A."/>
            <person name="Stielow B."/>
            <person name="Teixiera M."/>
            <person name="Abouelleil A."/>
            <person name="Chapman S.B."/>
            <person name="Priest M."/>
            <person name="Young S.K."/>
            <person name="Wortman J."/>
            <person name="Nusbaum C."/>
            <person name="Birren B."/>
        </authorList>
    </citation>
    <scope>NUCLEOTIDE SEQUENCE [LARGE SCALE GENOMIC DNA]</scope>
    <source>
        <strain evidence="1 2">CBS 102226</strain>
    </source>
</reference>
<dbReference type="AlphaFoldDB" id="A0A0D2K2J3"/>
<proteinExistence type="predicted"/>
<dbReference type="EMBL" id="KN848067">
    <property type="protein sequence ID" value="KIY00068.1"/>
    <property type="molecule type" value="Genomic_DNA"/>
</dbReference>
<gene>
    <name evidence="1" type="ORF">Z520_03753</name>
</gene>
<protein>
    <submittedName>
        <fullName evidence="1">Uncharacterized protein</fullName>
    </submittedName>
</protein>